<organism evidence="2 3">
    <name type="scientific">Anaerobacillus alkaliphilus</name>
    <dbReference type="NCBI Taxonomy" id="1548597"/>
    <lineage>
        <taxon>Bacteria</taxon>
        <taxon>Bacillati</taxon>
        <taxon>Bacillota</taxon>
        <taxon>Bacilli</taxon>
        <taxon>Bacillales</taxon>
        <taxon>Bacillaceae</taxon>
        <taxon>Anaerobacillus</taxon>
    </lineage>
</organism>
<keyword evidence="1" id="KW-0812">Transmembrane</keyword>
<reference evidence="2 3" key="1">
    <citation type="journal article" date="2019" name="Int. J. Syst. Evol. Microbiol.">
        <title>Anaerobacillus alkaliphilus sp. nov., a novel alkaliphilic and moderately halophilic bacterium.</title>
        <authorList>
            <person name="Borsodi A.K."/>
            <person name="Aszalos J.M."/>
            <person name="Bihari P."/>
            <person name="Nagy I."/>
            <person name="Schumann P."/>
            <person name="Sproer C."/>
            <person name="Kovacs A.L."/>
            <person name="Boka K."/>
            <person name="Dobosy P."/>
            <person name="Ovari M."/>
            <person name="Szili-Kovacs T."/>
            <person name="Toth E."/>
        </authorList>
    </citation>
    <scope>NUCLEOTIDE SEQUENCE [LARGE SCALE GENOMIC DNA]</scope>
    <source>
        <strain evidence="2 3">B16-10</strain>
    </source>
</reference>
<protein>
    <submittedName>
        <fullName evidence="2">Uncharacterized protein</fullName>
    </submittedName>
</protein>
<name>A0A4Q0VQ81_9BACI</name>
<gene>
    <name evidence="2" type="ORF">DS745_18220</name>
</gene>
<keyword evidence="1" id="KW-1133">Transmembrane helix</keyword>
<evidence type="ECO:0000313" key="2">
    <source>
        <dbReference type="EMBL" id="RXI98271.1"/>
    </source>
</evidence>
<evidence type="ECO:0000256" key="1">
    <source>
        <dbReference type="SAM" id="Phobius"/>
    </source>
</evidence>
<proteinExistence type="predicted"/>
<dbReference type="EMBL" id="QOUX01000046">
    <property type="protein sequence ID" value="RXI98271.1"/>
    <property type="molecule type" value="Genomic_DNA"/>
</dbReference>
<comment type="caution">
    <text evidence="2">The sequence shown here is derived from an EMBL/GenBank/DDBJ whole genome shotgun (WGS) entry which is preliminary data.</text>
</comment>
<feature type="transmembrane region" description="Helical" evidence="1">
    <location>
        <begin position="7"/>
        <end position="25"/>
    </location>
</feature>
<dbReference type="OrthoDB" id="2692071at2"/>
<sequence>MGKKTCWGIIIATIIINVIMVQWTVEAYYGREYKSILIYSGVSIVSAFIALLVFLQWRKVEYK</sequence>
<dbReference type="RefSeq" id="WP_129079631.1">
    <property type="nucleotide sequence ID" value="NZ_QOUX01000046.1"/>
</dbReference>
<evidence type="ECO:0000313" key="3">
    <source>
        <dbReference type="Proteomes" id="UP000290649"/>
    </source>
</evidence>
<dbReference type="AlphaFoldDB" id="A0A4Q0VQ81"/>
<keyword evidence="1" id="KW-0472">Membrane</keyword>
<dbReference type="Proteomes" id="UP000290649">
    <property type="component" value="Unassembled WGS sequence"/>
</dbReference>
<accession>A0A4Q0VQ81</accession>
<keyword evidence="3" id="KW-1185">Reference proteome</keyword>
<feature type="transmembrane region" description="Helical" evidence="1">
    <location>
        <begin position="37"/>
        <end position="57"/>
    </location>
</feature>